<name>I7CGR8_MYCHA</name>
<reference evidence="1 2" key="1">
    <citation type="journal article" date="2012" name="J. Bacteriol.">
        <title>Genome Sequence of "Candidatus Mycoplasma haemolamae" Strain Purdue, a Red Blood Cell Pathogen of Alpacas (Vicugna pacos) and Llamas (Lama glama).</title>
        <authorList>
            <person name="Guimaraes A.M."/>
            <person name="Toth B."/>
            <person name="Santos A.P."/>
            <person name="do Nascimento N.C."/>
            <person name="Kritchevsky J.E."/>
            <person name="Messick J.B."/>
        </authorList>
    </citation>
    <scope>NUCLEOTIDE SEQUENCE [LARGE SCALE GENOMIC DNA]</scope>
    <source>
        <strain evidence="1 2">Purdue</strain>
    </source>
</reference>
<dbReference type="Proteomes" id="UP000006502">
    <property type="component" value="Chromosome"/>
</dbReference>
<sequence>MTKRAIILLSSSGVGITTTSVAVPLAVIYSNKELKSPVIATTVPTQGTEKASLNEDIEEIRRKPKEQWSERNKVVYANVNQQKIEEEFQRLWGPKNNRIPNWRETDPSCGFFLNSIAMKLAYCSS</sequence>
<accession>I7CGR8</accession>
<evidence type="ECO:0000313" key="2">
    <source>
        <dbReference type="Proteomes" id="UP000006502"/>
    </source>
</evidence>
<keyword evidence="2" id="KW-1185">Reference proteome</keyword>
<dbReference type="AlphaFoldDB" id="I7CGR8"/>
<dbReference type="KEGG" id="mhl:MHLP_04255"/>
<reference evidence="2" key="2">
    <citation type="submission" date="2012-07" db="EMBL/GenBank/DDBJ databases">
        <title>Complete genome sequence of 'Candidatus Mycoplasma haemolamae'.</title>
        <authorList>
            <person name="Guimaraes A.M.S."/>
            <person name="Toth B."/>
            <person name="Santos A.P."/>
            <person name="Nascimento N.C."/>
            <person name="Sojka J.E."/>
            <person name="Messick J.B."/>
        </authorList>
    </citation>
    <scope>NUCLEOTIDE SEQUENCE [LARGE SCALE GENOMIC DNA]</scope>
    <source>
        <strain evidence="2">Purdue</strain>
    </source>
</reference>
<dbReference type="EMBL" id="CP003731">
    <property type="protein sequence ID" value="AFO52431.1"/>
    <property type="molecule type" value="Genomic_DNA"/>
</dbReference>
<protein>
    <submittedName>
        <fullName evidence="1">Uncharacterized protein</fullName>
    </submittedName>
</protein>
<proteinExistence type="predicted"/>
<organism evidence="1 2">
    <name type="scientific">Mycoplasma haematolamae (strain Purdue)</name>
    <dbReference type="NCBI Taxonomy" id="1212765"/>
    <lineage>
        <taxon>Bacteria</taxon>
        <taxon>Bacillati</taxon>
        <taxon>Mycoplasmatota</taxon>
        <taxon>Mollicutes</taxon>
        <taxon>Mycoplasmataceae</taxon>
        <taxon>Mycoplasma</taxon>
    </lineage>
</organism>
<dbReference type="HOGENOM" id="CLU_1990174_0_0_14"/>
<dbReference type="PATRIC" id="fig|1212765.3.peg.968"/>
<gene>
    <name evidence="1" type="ordered locus">MHLP_04255</name>
</gene>
<dbReference type="STRING" id="1212765.MHLP_04255"/>
<evidence type="ECO:0000313" key="1">
    <source>
        <dbReference type="EMBL" id="AFO52431.1"/>
    </source>
</evidence>